<protein>
    <submittedName>
        <fullName evidence="1">Uncharacterized protein</fullName>
    </submittedName>
</protein>
<proteinExistence type="predicted"/>
<dbReference type="EMBL" id="JAATIQ010000389">
    <property type="protein sequence ID" value="KAF4358251.1"/>
    <property type="molecule type" value="Genomic_DNA"/>
</dbReference>
<gene>
    <name evidence="1" type="ORF">G4B88_030555</name>
</gene>
<evidence type="ECO:0000313" key="2">
    <source>
        <dbReference type="Proteomes" id="UP000583929"/>
    </source>
</evidence>
<sequence length="92" mass="10513">MWDAYKKSENSKTTLYTNRVILERDIDFSIYLLLGIKAQEFQGAPPLVILTASLVEIANLDISSKIVSLIDQFNVIVDRLDRNEDPSIRFIP</sequence>
<reference evidence="1 2" key="1">
    <citation type="journal article" date="2020" name="bioRxiv">
        <title>Sequence and annotation of 42 cannabis genomes reveals extensive copy number variation in cannabinoid synthesis and pathogen resistance genes.</title>
        <authorList>
            <person name="Mckernan K.J."/>
            <person name="Helbert Y."/>
            <person name="Kane L.T."/>
            <person name="Ebling H."/>
            <person name="Zhang L."/>
            <person name="Liu B."/>
            <person name="Eaton Z."/>
            <person name="Mclaughlin S."/>
            <person name="Kingan S."/>
            <person name="Baybayan P."/>
            <person name="Concepcion G."/>
            <person name="Jordan M."/>
            <person name="Riva A."/>
            <person name="Barbazuk W."/>
            <person name="Harkins T."/>
        </authorList>
    </citation>
    <scope>NUCLEOTIDE SEQUENCE [LARGE SCALE GENOMIC DNA]</scope>
    <source>
        <strain evidence="2">cv. Jamaican Lion 4</strain>
        <tissue evidence="1">Leaf</tissue>
    </source>
</reference>
<name>A0A7J6EIP5_CANSA</name>
<comment type="caution">
    <text evidence="1">The sequence shown here is derived from an EMBL/GenBank/DDBJ whole genome shotgun (WGS) entry which is preliminary data.</text>
</comment>
<dbReference type="AlphaFoldDB" id="A0A7J6EIP5"/>
<evidence type="ECO:0000313" key="1">
    <source>
        <dbReference type="EMBL" id="KAF4358251.1"/>
    </source>
</evidence>
<keyword evidence="2" id="KW-1185">Reference proteome</keyword>
<dbReference type="Proteomes" id="UP000583929">
    <property type="component" value="Unassembled WGS sequence"/>
</dbReference>
<organism evidence="1 2">
    <name type="scientific">Cannabis sativa</name>
    <name type="common">Hemp</name>
    <name type="synonym">Marijuana</name>
    <dbReference type="NCBI Taxonomy" id="3483"/>
    <lineage>
        <taxon>Eukaryota</taxon>
        <taxon>Viridiplantae</taxon>
        <taxon>Streptophyta</taxon>
        <taxon>Embryophyta</taxon>
        <taxon>Tracheophyta</taxon>
        <taxon>Spermatophyta</taxon>
        <taxon>Magnoliopsida</taxon>
        <taxon>eudicotyledons</taxon>
        <taxon>Gunneridae</taxon>
        <taxon>Pentapetalae</taxon>
        <taxon>rosids</taxon>
        <taxon>fabids</taxon>
        <taxon>Rosales</taxon>
        <taxon>Cannabaceae</taxon>
        <taxon>Cannabis</taxon>
    </lineage>
</organism>
<accession>A0A7J6EIP5</accession>